<protein>
    <submittedName>
        <fullName evidence="2">Uncharacterized protein</fullName>
    </submittedName>
</protein>
<dbReference type="Proteomes" id="UP000241954">
    <property type="component" value="Unassembled WGS sequence"/>
</dbReference>
<evidence type="ECO:0000313" key="2">
    <source>
        <dbReference type="EMBL" id="PSV87110.1"/>
    </source>
</evidence>
<organism evidence="2 3">
    <name type="scientific">Photobacterium iliopiscarium</name>
    <dbReference type="NCBI Taxonomy" id="56192"/>
    <lineage>
        <taxon>Bacteria</taxon>
        <taxon>Pseudomonadati</taxon>
        <taxon>Pseudomonadota</taxon>
        <taxon>Gammaproteobacteria</taxon>
        <taxon>Vibrionales</taxon>
        <taxon>Vibrionaceae</taxon>
        <taxon>Photobacterium</taxon>
    </lineage>
</organism>
<comment type="caution">
    <text evidence="2">The sequence shown here is derived from an EMBL/GenBank/DDBJ whole genome shotgun (WGS) entry which is preliminary data.</text>
</comment>
<dbReference type="RefSeq" id="WP_107238204.1">
    <property type="nucleotide sequence ID" value="NZ_PYLW01000065.1"/>
</dbReference>
<proteinExistence type="predicted"/>
<dbReference type="EMBL" id="PYLW01000065">
    <property type="protein sequence ID" value="PSV87110.1"/>
    <property type="molecule type" value="Genomic_DNA"/>
</dbReference>
<reference evidence="2 3" key="1">
    <citation type="submission" date="2018-01" db="EMBL/GenBank/DDBJ databases">
        <title>Whole genome sequencing of Histamine producing bacteria.</title>
        <authorList>
            <person name="Butler K."/>
        </authorList>
    </citation>
    <scope>NUCLEOTIDE SEQUENCE [LARGE SCALE GENOMIC DNA]</scope>
    <source>
        <strain evidence="2 3">NCIMB 13481</strain>
    </source>
</reference>
<feature type="transmembrane region" description="Helical" evidence="1">
    <location>
        <begin position="78"/>
        <end position="98"/>
    </location>
</feature>
<feature type="transmembrane region" description="Helical" evidence="1">
    <location>
        <begin position="23"/>
        <end position="50"/>
    </location>
</feature>
<keyword evidence="1" id="KW-0472">Membrane</keyword>
<accession>A0A2T3M5B9</accession>
<keyword evidence="1" id="KW-0812">Transmembrane</keyword>
<gene>
    <name evidence="2" type="ORF">C9I88_20360</name>
</gene>
<evidence type="ECO:0000256" key="1">
    <source>
        <dbReference type="SAM" id="Phobius"/>
    </source>
</evidence>
<name>A0A2T3M5B9_9GAMM</name>
<dbReference type="AlphaFoldDB" id="A0A2T3M5B9"/>
<sequence length="115" mass="13410">MIHSSLTTQHAKTTHRLQQTRKWLNFVMCLIFITLFAFLLRLGFFSFAVFHAFQSLPIESFDIQQWQTDLAVLWQDSIIVQMGVYFVGCLYCIADIAIQLYMKKIMTLSNQAPLL</sequence>
<evidence type="ECO:0000313" key="3">
    <source>
        <dbReference type="Proteomes" id="UP000241954"/>
    </source>
</evidence>
<keyword evidence="1" id="KW-1133">Transmembrane helix</keyword>